<organism evidence="7 8">
    <name type="scientific">Anaeromicropila herbilytica</name>
    <dbReference type="NCBI Taxonomy" id="2785025"/>
    <lineage>
        <taxon>Bacteria</taxon>
        <taxon>Bacillati</taxon>
        <taxon>Bacillota</taxon>
        <taxon>Clostridia</taxon>
        <taxon>Lachnospirales</taxon>
        <taxon>Lachnospiraceae</taxon>
        <taxon>Anaeromicropila</taxon>
    </lineage>
</organism>
<keyword evidence="3 4" id="KW-0975">Bacterial flagellum</keyword>
<dbReference type="GO" id="GO:0005576">
    <property type="term" value="C:extracellular region"/>
    <property type="evidence" value="ECO:0007669"/>
    <property type="project" value="UniProtKB-SubCell"/>
</dbReference>
<sequence length="256" mass="27716">MSASNISSNLTKTYEQLSSMKKLNRAADNAAGLVISEALKSQSNGYSAGYNNIQSGKDLLNVADGGLSSIQDNLQRIRELSVKASNGTYSYDDKQAMQDEIDQLKSGIQDAAKGTEYNTKKLLDGSMADMNLAMNPDGTGMKIQLDNSTLESLGIKDFSVMGKFDISDIDEAIKKVSTSRSKIGATTSRLEYASNNNTNTSLNLTGAVSNIEDLDVGKSVSDMQKEKVLEEYRMFAQSAKMKQEVSNVNKLLGITQ</sequence>
<evidence type="ECO:0000259" key="5">
    <source>
        <dbReference type="Pfam" id="PF00669"/>
    </source>
</evidence>
<dbReference type="PRINTS" id="PR00207">
    <property type="entry name" value="FLAGELLIN"/>
</dbReference>
<keyword evidence="4" id="KW-0964">Secreted</keyword>
<dbReference type="InterPro" id="IPR001492">
    <property type="entry name" value="Flagellin"/>
</dbReference>
<evidence type="ECO:0000313" key="7">
    <source>
        <dbReference type="EMBL" id="BCN32857.1"/>
    </source>
</evidence>
<evidence type="ECO:0000256" key="1">
    <source>
        <dbReference type="ARBA" id="ARBA00005709"/>
    </source>
</evidence>
<accession>A0A7R7IEP9</accession>
<dbReference type="InterPro" id="IPR001029">
    <property type="entry name" value="Flagellin_N"/>
</dbReference>
<dbReference type="GO" id="GO:0005198">
    <property type="term" value="F:structural molecule activity"/>
    <property type="evidence" value="ECO:0007669"/>
    <property type="project" value="UniProtKB-UniRule"/>
</dbReference>
<dbReference type="AlphaFoldDB" id="A0A7R7IEP9"/>
<dbReference type="Pfam" id="PF00700">
    <property type="entry name" value="Flagellin_C"/>
    <property type="match status" value="1"/>
</dbReference>
<reference evidence="7 8" key="1">
    <citation type="submission" date="2020-11" db="EMBL/GenBank/DDBJ databases">
        <title>Draft genome sequencing of a Lachnospiraceae strain isolated from anoxic soil subjected to BSD treatment.</title>
        <authorList>
            <person name="Uek A."/>
            <person name="Tonouchi A."/>
        </authorList>
    </citation>
    <scope>NUCLEOTIDE SEQUENCE [LARGE SCALE GENOMIC DNA]</scope>
    <source>
        <strain evidence="7 8">TB5</strain>
    </source>
</reference>
<protein>
    <recommendedName>
        <fullName evidence="2 4">Flagellin</fullName>
    </recommendedName>
</protein>
<dbReference type="Pfam" id="PF00669">
    <property type="entry name" value="Flagellin_N"/>
    <property type="match status" value="1"/>
</dbReference>
<keyword evidence="7" id="KW-0966">Cell projection</keyword>
<name>A0A7R7IEP9_9FIRM</name>
<dbReference type="EMBL" id="AP024169">
    <property type="protein sequence ID" value="BCN32857.1"/>
    <property type="molecule type" value="Genomic_DNA"/>
</dbReference>
<evidence type="ECO:0000256" key="4">
    <source>
        <dbReference type="RuleBase" id="RU362073"/>
    </source>
</evidence>
<keyword evidence="7" id="KW-0282">Flagellum</keyword>
<gene>
    <name evidence="7" type="primary">fliC_1</name>
    <name evidence="7" type="ORF">bsdtb5_41520</name>
</gene>
<dbReference type="PANTHER" id="PTHR42792">
    <property type="entry name" value="FLAGELLIN"/>
    <property type="match status" value="1"/>
</dbReference>
<keyword evidence="8" id="KW-1185">Reference proteome</keyword>
<dbReference type="PANTHER" id="PTHR42792:SF2">
    <property type="entry name" value="FLAGELLIN"/>
    <property type="match status" value="1"/>
</dbReference>
<keyword evidence="7" id="KW-0969">Cilium</keyword>
<dbReference type="Gene3D" id="1.20.1330.10">
    <property type="entry name" value="f41 fragment of flagellin, N-terminal domain"/>
    <property type="match status" value="1"/>
</dbReference>
<evidence type="ECO:0000256" key="3">
    <source>
        <dbReference type="ARBA" id="ARBA00023143"/>
    </source>
</evidence>
<evidence type="ECO:0000313" key="8">
    <source>
        <dbReference type="Proteomes" id="UP000595897"/>
    </source>
</evidence>
<comment type="function">
    <text evidence="4">Flagellin is the subunit protein which polymerizes to form the filaments of bacterial flagella.</text>
</comment>
<comment type="subcellular location">
    <subcellularLocation>
        <location evidence="4">Secreted</location>
    </subcellularLocation>
    <subcellularLocation>
        <location evidence="4">Bacterial flagellum</location>
    </subcellularLocation>
</comment>
<comment type="similarity">
    <text evidence="1 4">Belongs to the bacterial flagellin family.</text>
</comment>
<dbReference type="GO" id="GO:0009288">
    <property type="term" value="C:bacterial-type flagellum"/>
    <property type="evidence" value="ECO:0007669"/>
    <property type="project" value="UniProtKB-SubCell"/>
</dbReference>
<evidence type="ECO:0000259" key="6">
    <source>
        <dbReference type="Pfam" id="PF00700"/>
    </source>
</evidence>
<dbReference type="SUPFAM" id="SSF64518">
    <property type="entry name" value="Phase 1 flagellin"/>
    <property type="match status" value="1"/>
</dbReference>
<dbReference type="Proteomes" id="UP000595897">
    <property type="component" value="Chromosome"/>
</dbReference>
<feature type="domain" description="Flagellin C-terminal" evidence="6">
    <location>
        <begin position="167"/>
        <end position="245"/>
    </location>
</feature>
<dbReference type="RefSeq" id="WP_271713864.1">
    <property type="nucleotide sequence ID" value="NZ_AP024169.1"/>
</dbReference>
<feature type="domain" description="Flagellin N-terminal" evidence="5">
    <location>
        <begin position="3"/>
        <end position="126"/>
    </location>
</feature>
<dbReference type="KEGG" id="ahb:bsdtb5_41520"/>
<dbReference type="InterPro" id="IPR046358">
    <property type="entry name" value="Flagellin_C"/>
</dbReference>
<evidence type="ECO:0000256" key="2">
    <source>
        <dbReference type="ARBA" id="ARBA00020110"/>
    </source>
</evidence>
<proteinExistence type="inferred from homology"/>